<feature type="transmembrane region" description="Helical" evidence="6">
    <location>
        <begin position="51"/>
        <end position="70"/>
    </location>
</feature>
<evidence type="ECO:0000313" key="8">
    <source>
        <dbReference type="EMBL" id="QKQ27800.1"/>
    </source>
</evidence>
<dbReference type="EMBL" id="CP054491">
    <property type="protein sequence ID" value="QKQ27800.1"/>
    <property type="molecule type" value="Genomic_DNA"/>
</dbReference>
<gene>
    <name evidence="8" type="ORF">HUE57_17065</name>
</gene>
<evidence type="ECO:0000256" key="3">
    <source>
        <dbReference type="ARBA" id="ARBA00022692"/>
    </source>
</evidence>
<evidence type="ECO:0000256" key="1">
    <source>
        <dbReference type="ARBA" id="ARBA00004651"/>
    </source>
</evidence>
<dbReference type="GO" id="GO:0005886">
    <property type="term" value="C:plasma membrane"/>
    <property type="evidence" value="ECO:0007669"/>
    <property type="project" value="UniProtKB-SubCell"/>
</dbReference>
<dbReference type="PANTHER" id="PTHR12677:SF59">
    <property type="entry name" value="GOLGI APPARATUS MEMBRANE PROTEIN TVP38-RELATED"/>
    <property type="match status" value="1"/>
</dbReference>
<comment type="caution">
    <text evidence="6">Lacks conserved residue(s) required for the propagation of feature annotation.</text>
</comment>
<keyword evidence="9" id="KW-1185">Reference proteome</keyword>
<evidence type="ECO:0000256" key="6">
    <source>
        <dbReference type="RuleBase" id="RU366058"/>
    </source>
</evidence>
<comment type="subcellular location">
    <subcellularLocation>
        <location evidence="1 6">Cell membrane</location>
        <topology evidence="1 6">Multi-pass membrane protein</topology>
    </subcellularLocation>
</comment>
<evidence type="ECO:0000259" key="7">
    <source>
        <dbReference type="Pfam" id="PF09335"/>
    </source>
</evidence>
<protein>
    <recommendedName>
        <fullName evidence="6">TVP38/TMEM64 family membrane protein</fullName>
    </recommendedName>
</protein>
<accession>A0A6N0HZJ7</accession>
<proteinExistence type="inferred from homology"/>
<feature type="transmembrane region" description="Helical" evidence="6">
    <location>
        <begin position="136"/>
        <end position="157"/>
    </location>
</feature>
<keyword evidence="3 6" id="KW-0812">Transmembrane</keyword>
<feature type="transmembrane region" description="Helical" evidence="6">
    <location>
        <begin position="9"/>
        <end position="31"/>
    </location>
</feature>
<dbReference type="AlphaFoldDB" id="A0A6N0HZJ7"/>
<dbReference type="KEGG" id="rev:HUE57_17065"/>
<sequence>MKNNNLMRLLLLVAIALMIGVFFTFDLGRFLTLEYLQSQRGELLERYHENPFTFIAIYMAIYIAATALSLPGATIMTLAGAAVFGLAVGTVVVSFASTIGATLAFLVARFLLRDAVQSRFADKLGPINAGVEKDGVLYLFTLRLIPIFPFFMINLLMGLTPIKTWKYFLVSQVGMLPGTIVSCRSRDRSAHFESPDPQGAAQGWLLLFFTLGES</sequence>
<evidence type="ECO:0000313" key="9">
    <source>
        <dbReference type="Proteomes" id="UP000509658"/>
    </source>
</evidence>
<dbReference type="InterPro" id="IPR032816">
    <property type="entry name" value="VTT_dom"/>
</dbReference>
<dbReference type="Pfam" id="PF09335">
    <property type="entry name" value="VTT_dom"/>
    <property type="match status" value="1"/>
</dbReference>
<reference evidence="8 9" key="1">
    <citation type="submission" date="2020-05" db="EMBL/GenBank/DDBJ databases">
        <title>Horizontal transmission and recombination maintain forever young bacterial symbiont genomes.</title>
        <authorList>
            <person name="Russell S.L."/>
            <person name="Pepper-Tunick E."/>
            <person name="Svedberg J."/>
            <person name="Byrne A."/>
            <person name="Ruelas Castillo J."/>
            <person name="Vollmers C."/>
            <person name="Beinart R.A."/>
            <person name="Corbett-Detig R."/>
        </authorList>
    </citation>
    <scope>NUCLEOTIDE SEQUENCE [LARGE SCALE GENOMIC DNA]</scope>
    <source>
        <strain evidence="8">Santa_Monica_outfall</strain>
    </source>
</reference>
<dbReference type="InterPro" id="IPR015414">
    <property type="entry name" value="TMEM64"/>
</dbReference>
<keyword evidence="4 6" id="KW-1133">Transmembrane helix</keyword>
<keyword evidence="2 6" id="KW-1003">Cell membrane</keyword>
<evidence type="ECO:0000256" key="2">
    <source>
        <dbReference type="ARBA" id="ARBA00022475"/>
    </source>
</evidence>
<keyword evidence="5 6" id="KW-0472">Membrane</keyword>
<name>A0A6N0HZJ7_9GAMM</name>
<dbReference type="RefSeq" id="WP_174673580.1">
    <property type="nucleotide sequence ID" value="NZ_CP054491.1"/>
</dbReference>
<dbReference type="PANTHER" id="PTHR12677">
    <property type="entry name" value="GOLGI APPARATUS MEMBRANE PROTEIN TVP38-RELATED"/>
    <property type="match status" value="1"/>
</dbReference>
<feature type="transmembrane region" description="Helical" evidence="6">
    <location>
        <begin position="82"/>
        <end position="112"/>
    </location>
</feature>
<organism evidence="8 9">
    <name type="scientific">Candidatus Reidiella endopervernicosa</name>
    <dbReference type="NCBI Taxonomy" id="2738883"/>
    <lineage>
        <taxon>Bacteria</taxon>
        <taxon>Pseudomonadati</taxon>
        <taxon>Pseudomonadota</taxon>
        <taxon>Gammaproteobacteria</taxon>
        <taxon>Candidatus Reidiella</taxon>
    </lineage>
</organism>
<dbReference type="Proteomes" id="UP000509658">
    <property type="component" value="Chromosome"/>
</dbReference>
<evidence type="ECO:0000256" key="4">
    <source>
        <dbReference type="ARBA" id="ARBA00022989"/>
    </source>
</evidence>
<feature type="domain" description="VTT" evidence="7">
    <location>
        <begin position="73"/>
        <end position="183"/>
    </location>
</feature>
<comment type="similarity">
    <text evidence="6">Belongs to the TVP38/TMEM64 family.</text>
</comment>
<evidence type="ECO:0000256" key="5">
    <source>
        <dbReference type="ARBA" id="ARBA00023136"/>
    </source>
</evidence>